<dbReference type="AlphaFoldDB" id="A0A2J7TBW6"/>
<evidence type="ECO:0000313" key="1">
    <source>
        <dbReference type="EMBL" id="PNG24261.1"/>
    </source>
</evidence>
<proteinExistence type="predicted"/>
<sequence>MTAFGESSDQIAVASTGRFEDDQDIALKCVEPGRDSLQGIGDPVDLSVRYAIVIDEGARKIEAGDGLVAW</sequence>
<comment type="caution">
    <text evidence="1">The sequence shown here is derived from an EMBL/GenBank/DDBJ whole genome shotgun (WGS) entry which is preliminary data.</text>
</comment>
<gene>
    <name evidence="1" type="ORF">CR492_19675</name>
</gene>
<protein>
    <submittedName>
        <fullName evidence="1">Uncharacterized protein</fullName>
    </submittedName>
</protein>
<reference evidence="1 2" key="1">
    <citation type="submission" date="2017-10" db="EMBL/GenBank/DDBJ databases">
        <title>Genome announcement of Methylocella silvestris TVC from permafrost.</title>
        <authorList>
            <person name="Wang J."/>
            <person name="Geng K."/>
            <person name="Ul-Haque F."/>
            <person name="Crombie A.T."/>
            <person name="Street L.E."/>
            <person name="Wookey P.A."/>
            <person name="Murrell J.C."/>
            <person name="Pratscher J."/>
        </authorList>
    </citation>
    <scope>NUCLEOTIDE SEQUENCE [LARGE SCALE GENOMIC DNA]</scope>
    <source>
        <strain evidence="1 2">TVC</strain>
    </source>
</reference>
<dbReference type="Proteomes" id="UP000236286">
    <property type="component" value="Unassembled WGS sequence"/>
</dbReference>
<accession>A0A2J7TBW6</accession>
<name>A0A2J7TBW6_METSI</name>
<organism evidence="1 2">
    <name type="scientific">Methylocella silvestris</name>
    <dbReference type="NCBI Taxonomy" id="199596"/>
    <lineage>
        <taxon>Bacteria</taxon>
        <taxon>Pseudomonadati</taxon>
        <taxon>Pseudomonadota</taxon>
        <taxon>Alphaproteobacteria</taxon>
        <taxon>Hyphomicrobiales</taxon>
        <taxon>Beijerinckiaceae</taxon>
        <taxon>Methylocella</taxon>
    </lineage>
</organism>
<dbReference type="RefSeq" id="WP_102845420.1">
    <property type="nucleotide sequence ID" value="NZ_PDZR01000041.1"/>
</dbReference>
<dbReference type="EMBL" id="PDZR01000041">
    <property type="protein sequence ID" value="PNG24261.1"/>
    <property type="molecule type" value="Genomic_DNA"/>
</dbReference>
<evidence type="ECO:0000313" key="2">
    <source>
        <dbReference type="Proteomes" id="UP000236286"/>
    </source>
</evidence>